<feature type="binding site" evidence="5">
    <location>
        <position position="683"/>
    </location>
    <ligand>
        <name>Zn(2+)</name>
        <dbReference type="ChEBI" id="CHEBI:29105"/>
        <label>1</label>
    </ligand>
</feature>
<dbReference type="AlphaFoldDB" id="A0A7S3QSH7"/>
<keyword evidence="1 5" id="KW-0479">Metal-binding</keyword>
<organism evidence="10">
    <name type="scientific">Dunaliella tertiolecta</name>
    <name type="common">Green alga</name>
    <dbReference type="NCBI Taxonomy" id="3047"/>
    <lineage>
        <taxon>Eukaryota</taxon>
        <taxon>Viridiplantae</taxon>
        <taxon>Chlorophyta</taxon>
        <taxon>core chlorophytes</taxon>
        <taxon>Chlorophyceae</taxon>
        <taxon>CS clade</taxon>
        <taxon>Chlamydomonadales</taxon>
        <taxon>Dunaliellaceae</taxon>
        <taxon>Dunaliella</taxon>
    </lineage>
</organism>
<dbReference type="PROSITE" id="PS51845">
    <property type="entry name" value="PDEASE_I_2"/>
    <property type="match status" value="1"/>
</dbReference>
<feature type="active site" description="Proton donor" evidence="3">
    <location>
        <position position="503"/>
    </location>
</feature>
<accession>A0A7S3QSH7</accession>
<evidence type="ECO:0000256" key="6">
    <source>
        <dbReference type="RuleBase" id="RU363067"/>
    </source>
</evidence>
<evidence type="ECO:0000256" key="5">
    <source>
        <dbReference type="PIRSR" id="PIRSR623088-3"/>
    </source>
</evidence>
<evidence type="ECO:0000256" key="4">
    <source>
        <dbReference type="PIRSR" id="PIRSR623088-2"/>
    </source>
</evidence>
<dbReference type="GO" id="GO:0046872">
    <property type="term" value="F:metal ion binding"/>
    <property type="evidence" value="ECO:0007669"/>
    <property type="project" value="UniProtKB-KW"/>
</dbReference>
<feature type="domain" description="PDEase" evidence="9">
    <location>
        <begin position="428"/>
        <end position="777"/>
    </location>
</feature>
<evidence type="ECO:0000256" key="3">
    <source>
        <dbReference type="PIRSR" id="PIRSR623088-1"/>
    </source>
</evidence>
<dbReference type="EMBL" id="HBIP01012109">
    <property type="protein sequence ID" value="CAE0491761.1"/>
    <property type="molecule type" value="Transcribed_RNA"/>
</dbReference>
<comment type="similarity">
    <text evidence="6">Belongs to the cyclic nucleotide phosphodiesterase family.</text>
</comment>
<dbReference type="Pfam" id="PF00233">
    <property type="entry name" value="PDEase_I"/>
    <property type="match status" value="1"/>
</dbReference>
<feature type="binding site" evidence="4">
    <location>
        <begin position="503"/>
        <end position="507"/>
    </location>
    <ligand>
        <name>AMP</name>
        <dbReference type="ChEBI" id="CHEBI:456215"/>
    </ligand>
</feature>
<keyword evidence="7" id="KW-0175">Coiled coil</keyword>
<dbReference type="GO" id="GO:0007165">
    <property type="term" value="P:signal transduction"/>
    <property type="evidence" value="ECO:0007669"/>
    <property type="project" value="InterPro"/>
</dbReference>
<dbReference type="PROSITE" id="PS00126">
    <property type="entry name" value="PDEASE_I_1"/>
    <property type="match status" value="1"/>
</dbReference>
<dbReference type="Gene3D" id="1.10.1300.10">
    <property type="entry name" value="3'5'-cyclic nucleotide phosphodiesterase, catalytic domain"/>
    <property type="match status" value="1"/>
</dbReference>
<comment type="cofactor">
    <cofactor evidence="6">
        <name>a divalent metal cation</name>
        <dbReference type="ChEBI" id="CHEBI:60240"/>
    </cofactor>
    <text evidence="6">Binds 2 divalent metal cations per subunit. Site 1 may preferentially bind zinc ions, while site 2 has a preference for magnesium and/or manganese ions.</text>
</comment>
<feature type="binding site" evidence="5">
    <location>
        <position position="546"/>
    </location>
    <ligand>
        <name>Zn(2+)</name>
        <dbReference type="ChEBI" id="CHEBI:29105"/>
        <label>1</label>
    </ligand>
</feature>
<dbReference type="GO" id="GO:0004114">
    <property type="term" value="F:3',5'-cyclic-nucleotide phosphodiesterase activity"/>
    <property type="evidence" value="ECO:0007669"/>
    <property type="project" value="InterPro"/>
</dbReference>
<keyword evidence="2 6" id="KW-0378">Hydrolase</keyword>
<dbReference type="SUPFAM" id="SSF109604">
    <property type="entry name" value="HD-domain/PDEase-like"/>
    <property type="match status" value="1"/>
</dbReference>
<name>A0A7S3QSH7_DUNTE</name>
<feature type="coiled-coil region" evidence="7">
    <location>
        <begin position="271"/>
        <end position="302"/>
    </location>
</feature>
<evidence type="ECO:0000259" key="9">
    <source>
        <dbReference type="PROSITE" id="PS51845"/>
    </source>
</evidence>
<dbReference type="PRINTS" id="PR00387">
    <property type="entry name" value="PDIESTERASE1"/>
</dbReference>
<evidence type="ECO:0000256" key="8">
    <source>
        <dbReference type="SAM" id="MobiDB-lite"/>
    </source>
</evidence>
<proteinExistence type="inferred from homology"/>
<dbReference type="InterPro" id="IPR002073">
    <property type="entry name" value="PDEase_catalytic_dom"/>
</dbReference>
<feature type="binding site" evidence="5">
    <location>
        <position position="545"/>
    </location>
    <ligand>
        <name>Zn(2+)</name>
        <dbReference type="ChEBI" id="CHEBI:29105"/>
        <label>1</label>
    </ligand>
</feature>
<reference evidence="10" key="1">
    <citation type="submission" date="2021-01" db="EMBL/GenBank/DDBJ databases">
        <authorList>
            <person name="Corre E."/>
            <person name="Pelletier E."/>
            <person name="Niang G."/>
            <person name="Scheremetjew M."/>
            <person name="Finn R."/>
            <person name="Kale V."/>
            <person name="Holt S."/>
            <person name="Cochrane G."/>
            <person name="Meng A."/>
            <person name="Brown T."/>
            <person name="Cohen L."/>
        </authorList>
    </citation>
    <scope>NUCLEOTIDE SEQUENCE</scope>
    <source>
        <strain evidence="10">CCMP1320</strain>
    </source>
</reference>
<evidence type="ECO:0000256" key="1">
    <source>
        <dbReference type="ARBA" id="ARBA00022723"/>
    </source>
</evidence>
<dbReference type="InterPro" id="IPR023088">
    <property type="entry name" value="PDEase"/>
</dbReference>
<dbReference type="InterPro" id="IPR036971">
    <property type="entry name" value="PDEase_catalytic_dom_sf"/>
</dbReference>
<evidence type="ECO:0000313" key="10">
    <source>
        <dbReference type="EMBL" id="CAE0491761.1"/>
    </source>
</evidence>
<feature type="binding site" evidence="4">
    <location>
        <position position="546"/>
    </location>
    <ligand>
        <name>AMP</name>
        <dbReference type="ChEBI" id="CHEBI:456215"/>
    </ligand>
</feature>
<feature type="binding site" evidence="5">
    <location>
        <position position="546"/>
    </location>
    <ligand>
        <name>Zn(2+)</name>
        <dbReference type="ChEBI" id="CHEBI:29105"/>
        <label>2</label>
    </ligand>
</feature>
<dbReference type="PANTHER" id="PTHR11347">
    <property type="entry name" value="CYCLIC NUCLEOTIDE PHOSPHODIESTERASE"/>
    <property type="match status" value="1"/>
</dbReference>
<sequence>MSVECSPQGEVTIDIEHEHDSKVFDVLSMPIWMYNSTSCCNIWGNRAALKLFGLREAAFRACQLDRVRSLSPLQQQKWQALNARIHELQAGREQLNLTVSNEPVPGFLELEKEHNVVLKATLGKAKVLIQGKEQTVCLIQVTQQSLTEVEEDHPRMVAICNNHPMYQFLFDDHGQLLTANKRAMYNLKEHLKDSDGYDFKTYLSMGECDGSLAPDEMFLEAMRAIFIEGKHCHRFPQLRWSKRHPGKFRWVLFEMWPLTDPITRRRAVLVCEQNISQVKALEEQFKRQNRRLEAQLEEALAQRDIHKPAIDIDTPADKTLKLLDKIMRGHDVGAREAMELRDAILDAGDLRQPVNFNEQLMKNSQTVLDSEVSQSLIQLLSSKRPAKIEEEAPPSNPPSESHSGKLPHLRIAATQPVTQESVHRLIAITKDMPDKMLSVLAKVDDWQFDAFELNEVSNGRPLSMLSFALFKRFEIAEKWQMDDQKLAKFLMKIEDGYPRNPYHNRVHAADVLRSLHVLVLRGGLIDYGYCDDINLFSCYLSSIIHDYEHKGVNNDYLVRVSDDLAVLYNDRSPMENHHLAASFQLMNREEFNFMPKAPNKLRESIRKLVIDMVLATDMKQHFAIHSMFQAKMHLNGNRPANSSSSKSMNRSPLDAAVLHDAHLKPVDDDQKSFVLQVALKCADLGHLSAPRNVHRTWVQYLEEEFFRQGDREKANELTVSPLMDREKNGITKSQVGFFDIVALPLFQSFAQAFTDATPMLDSVKDNYHMWCEEAALCAKLGPSPPVSGTNSCLLPTINTLPKK</sequence>
<evidence type="ECO:0000256" key="2">
    <source>
        <dbReference type="ARBA" id="ARBA00022801"/>
    </source>
</evidence>
<feature type="region of interest" description="Disordered" evidence="8">
    <location>
        <begin position="384"/>
        <end position="405"/>
    </location>
</feature>
<dbReference type="InterPro" id="IPR023174">
    <property type="entry name" value="PDEase_CS"/>
</dbReference>
<feature type="binding site" evidence="4">
    <location>
        <position position="734"/>
    </location>
    <ligand>
        <name>AMP</name>
        <dbReference type="ChEBI" id="CHEBI:456215"/>
    </ligand>
</feature>
<dbReference type="EC" id="3.1.4.-" evidence="6"/>
<evidence type="ECO:0000256" key="7">
    <source>
        <dbReference type="SAM" id="Coils"/>
    </source>
</evidence>
<feature type="binding site" evidence="5">
    <location>
        <position position="507"/>
    </location>
    <ligand>
        <name>Zn(2+)</name>
        <dbReference type="ChEBI" id="CHEBI:29105"/>
        <label>1</label>
    </ligand>
</feature>
<feature type="binding site" evidence="4">
    <location>
        <position position="683"/>
    </location>
    <ligand>
        <name>AMP</name>
        <dbReference type="ChEBI" id="CHEBI:456215"/>
    </ligand>
</feature>
<protein>
    <recommendedName>
        <fullName evidence="6">Phosphodiesterase</fullName>
        <ecNumber evidence="6">3.1.4.-</ecNumber>
    </recommendedName>
</protein>
<gene>
    <name evidence="10" type="ORF">DTER00134_LOCUS6834</name>
</gene>